<keyword evidence="2" id="KW-0472">Membrane</keyword>
<feature type="transmembrane region" description="Helical" evidence="2">
    <location>
        <begin position="159"/>
        <end position="176"/>
    </location>
</feature>
<dbReference type="EMBL" id="BONR01000001">
    <property type="protein sequence ID" value="GIG53576.1"/>
    <property type="molecule type" value="Genomic_DNA"/>
</dbReference>
<evidence type="ECO:0000256" key="2">
    <source>
        <dbReference type="SAM" id="Phobius"/>
    </source>
</evidence>
<comment type="caution">
    <text evidence="3">The sequence shown here is derived from an EMBL/GenBank/DDBJ whole genome shotgun (WGS) entry which is preliminary data.</text>
</comment>
<feature type="transmembrane region" description="Helical" evidence="2">
    <location>
        <begin position="12"/>
        <end position="31"/>
    </location>
</feature>
<protein>
    <recommendedName>
        <fullName evidence="5">PH domain-containing protein</fullName>
    </recommendedName>
</protein>
<sequence length="177" mass="18309">MQTYRSRSSQIWGWIAIGLGAAIALASLTVADLARPSVGLGLGVALAASGVAIYLRPSIGIGADAVELRNVVTTVTVPFTRLDSIETRWSLELVGDDGKRAGAMGAPTKTSRQRHAEKSAGEVPETVEVVKGAWDAWRRGGGTSSAVDGPSFTTRPDPVGIAWVIVAVAGAVVGLFL</sequence>
<organism evidence="3 4">
    <name type="scientific">Demequina activiva</name>
    <dbReference type="NCBI Taxonomy" id="1582364"/>
    <lineage>
        <taxon>Bacteria</taxon>
        <taxon>Bacillati</taxon>
        <taxon>Actinomycetota</taxon>
        <taxon>Actinomycetes</taxon>
        <taxon>Micrococcales</taxon>
        <taxon>Demequinaceae</taxon>
        <taxon>Demequina</taxon>
    </lineage>
</organism>
<reference evidence="3" key="1">
    <citation type="submission" date="2021-01" db="EMBL/GenBank/DDBJ databases">
        <title>Whole genome shotgun sequence of Demequina activiva NBRC 110675.</title>
        <authorList>
            <person name="Komaki H."/>
            <person name="Tamura T."/>
        </authorList>
    </citation>
    <scope>NUCLEOTIDE SEQUENCE</scope>
    <source>
        <strain evidence="3">NBRC 110675</strain>
    </source>
</reference>
<evidence type="ECO:0008006" key="5">
    <source>
        <dbReference type="Google" id="ProtNLM"/>
    </source>
</evidence>
<gene>
    <name evidence="3" type="ORF">Dac01nite_03280</name>
</gene>
<evidence type="ECO:0000313" key="3">
    <source>
        <dbReference type="EMBL" id="GIG53576.1"/>
    </source>
</evidence>
<keyword evidence="2" id="KW-1133">Transmembrane helix</keyword>
<proteinExistence type="predicted"/>
<feature type="transmembrane region" description="Helical" evidence="2">
    <location>
        <begin position="37"/>
        <end position="55"/>
    </location>
</feature>
<dbReference type="RefSeq" id="WP_203653027.1">
    <property type="nucleotide sequence ID" value="NZ_BONR01000001.1"/>
</dbReference>
<evidence type="ECO:0000256" key="1">
    <source>
        <dbReference type="SAM" id="MobiDB-lite"/>
    </source>
</evidence>
<feature type="region of interest" description="Disordered" evidence="1">
    <location>
        <begin position="100"/>
        <end position="122"/>
    </location>
</feature>
<evidence type="ECO:0000313" key="4">
    <source>
        <dbReference type="Proteomes" id="UP000652354"/>
    </source>
</evidence>
<dbReference type="AlphaFoldDB" id="A0A919UIP3"/>
<name>A0A919UIP3_9MICO</name>
<keyword evidence="2" id="KW-0812">Transmembrane</keyword>
<dbReference type="Proteomes" id="UP000652354">
    <property type="component" value="Unassembled WGS sequence"/>
</dbReference>
<accession>A0A919UIP3</accession>
<keyword evidence="4" id="KW-1185">Reference proteome</keyword>